<sequence length="227" mass="24174">MSSVISRASSFSTIHNRSHLRNQSHSHVSHSKVLMVVRNDGHAIKASSLESKSALSNTAAASKSHNDILVKPNSSTVEYVNGEEIGEPVQHVVTEPKRTAKIHDFCFGIPYGGIVLSGGLVGFIFSRNPATLINGGLYGGGLLALSILSLKIWRQGQSSLPFILGQAGIAAALLWKNVRTYSLTKKILPTGFHAVLSAAMLCFYTYVMLSGGNPPSKKLKSSAASQS</sequence>
<protein>
    <submittedName>
        <fullName evidence="1">Uncharacterized protein</fullName>
    </submittedName>
</protein>
<accession>A0ACB8XIZ3</accession>
<name>A0ACB8XIZ3_ARCLA</name>
<reference evidence="1 2" key="2">
    <citation type="journal article" date="2022" name="Mol. Ecol. Resour.">
        <title>The genomes of chicory, endive, great burdock and yacon provide insights into Asteraceae paleo-polyploidization history and plant inulin production.</title>
        <authorList>
            <person name="Fan W."/>
            <person name="Wang S."/>
            <person name="Wang H."/>
            <person name="Wang A."/>
            <person name="Jiang F."/>
            <person name="Liu H."/>
            <person name="Zhao H."/>
            <person name="Xu D."/>
            <person name="Zhang Y."/>
        </authorList>
    </citation>
    <scope>NUCLEOTIDE SEQUENCE [LARGE SCALE GENOMIC DNA]</scope>
    <source>
        <strain evidence="2">cv. Niubang</strain>
    </source>
</reference>
<keyword evidence="2" id="KW-1185">Reference proteome</keyword>
<reference evidence="2" key="1">
    <citation type="journal article" date="2022" name="Mol. Ecol. Resour.">
        <title>The genomes of chicory, endive, great burdock and yacon provide insights into Asteraceae palaeo-polyploidization history and plant inulin production.</title>
        <authorList>
            <person name="Fan W."/>
            <person name="Wang S."/>
            <person name="Wang H."/>
            <person name="Wang A."/>
            <person name="Jiang F."/>
            <person name="Liu H."/>
            <person name="Zhao H."/>
            <person name="Xu D."/>
            <person name="Zhang Y."/>
        </authorList>
    </citation>
    <scope>NUCLEOTIDE SEQUENCE [LARGE SCALE GENOMIC DNA]</scope>
    <source>
        <strain evidence="2">cv. Niubang</strain>
    </source>
</reference>
<proteinExistence type="predicted"/>
<dbReference type="Proteomes" id="UP001055879">
    <property type="component" value="Linkage Group LG17"/>
</dbReference>
<evidence type="ECO:0000313" key="1">
    <source>
        <dbReference type="EMBL" id="KAI3667368.1"/>
    </source>
</evidence>
<gene>
    <name evidence="1" type="ORF">L6452_42424</name>
</gene>
<comment type="caution">
    <text evidence="1">The sequence shown here is derived from an EMBL/GenBank/DDBJ whole genome shotgun (WGS) entry which is preliminary data.</text>
</comment>
<evidence type="ECO:0000313" key="2">
    <source>
        <dbReference type="Proteomes" id="UP001055879"/>
    </source>
</evidence>
<organism evidence="1 2">
    <name type="scientific">Arctium lappa</name>
    <name type="common">Greater burdock</name>
    <name type="synonym">Lappa major</name>
    <dbReference type="NCBI Taxonomy" id="4217"/>
    <lineage>
        <taxon>Eukaryota</taxon>
        <taxon>Viridiplantae</taxon>
        <taxon>Streptophyta</taxon>
        <taxon>Embryophyta</taxon>
        <taxon>Tracheophyta</taxon>
        <taxon>Spermatophyta</taxon>
        <taxon>Magnoliopsida</taxon>
        <taxon>eudicotyledons</taxon>
        <taxon>Gunneridae</taxon>
        <taxon>Pentapetalae</taxon>
        <taxon>asterids</taxon>
        <taxon>campanulids</taxon>
        <taxon>Asterales</taxon>
        <taxon>Asteraceae</taxon>
        <taxon>Carduoideae</taxon>
        <taxon>Cardueae</taxon>
        <taxon>Arctiinae</taxon>
        <taxon>Arctium</taxon>
    </lineage>
</organism>
<dbReference type="EMBL" id="CM042063">
    <property type="protein sequence ID" value="KAI3667368.1"/>
    <property type="molecule type" value="Genomic_DNA"/>
</dbReference>